<dbReference type="InterPro" id="IPR036322">
    <property type="entry name" value="WD40_repeat_dom_sf"/>
</dbReference>
<gene>
    <name evidence="3" type="ORF">OH76DRAFT_1351547</name>
</gene>
<dbReference type="InterPro" id="IPR015943">
    <property type="entry name" value="WD40/YVTN_repeat-like_dom_sf"/>
</dbReference>
<feature type="region of interest" description="Disordered" evidence="2">
    <location>
        <begin position="530"/>
        <end position="718"/>
    </location>
</feature>
<dbReference type="PANTHER" id="PTHR19855">
    <property type="entry name" value="WD40 REPEAT PROTEIN 12, 37"/>
    <property type="match status" value="1"/>
</dbReference>
<dbReference type="InterPro" id="IPR001680">
    <property type="entry name" value="WD40_rpt"/>
</dbReference>
<dbReference type="PROSITE" id="PS50294">
    <property type="entry name" value="WD_REPEATS_REGION"/>
    <property type="match status" value="1"/>
</dbReference>
<feature type="compositionally biased region" description="Low complexity" evidence="2">
    <location>
        <begin position="545"/>
        <end position="572"/>
    </location>
</feature>
<accession>A0A371D930</accession>
<evidence type="ECO:0000256" key="2">
    <source>
        <dbReference type="SAM" id="MobiDB-lite"/>
    </source>
</evidence>
<proteinExistence type="predicted"/>
<feature type="compositionally biased region" description="Low complexity" evidence="2">
    <location>
        <begin position="608"/>
        <end position="620"/>
    </location>
</feature>
<protein>
    <submittedName>
        <fullName evidence="3">Uncharacterized protein</fullName>
    </submittedName>
</protein>
<dbReference type="Proteomes" id="UP000256964">
    <property type="component" value="Unassembled WGS sequence"/>
</dbReference>
<dbReference type="InterPro" id="IPR003903">
    <property type="entry name" value="UIM_dom"/>
</dbReference>
<dbReference type="AlphaFoldDB" id="A0A371D930"/>
<dbReference type="STRING" id="139420.A0A371D930"/>
<dbReference type="Pfam" id="PF00400">
    <property type="entry name" value="WD40"/>
    <property type="match status" value="2"/>
</dbReference>
<keyword evidence="4" id="KW-1185">Reference proteome</keyword>
<dbReference type="PROSITE" id="PS50330">
    <property type="entry name" value="UIM"/>
    <property type="match status" value="1"/>
</dbReference>
<feature type="repeat" description="WD" evidence="1">
    <location>
        <begin position="337"/>
        <end position="376"/>
    </location>
</feature>
<organism evidence="3 4">
    <name type="scientific">Lentinus brumalis</name>
    <dbReference type="NCBI Taxonomy" id="2498619"/>
    <lineage>
        <taxon>Eukaryota</taxon>
        <taxon>Fungi</taxon>
        <taxon>Dikarya</taxon>
        <taxon>Basidiomycota</taxon>
        <taxon>Agaricomycotina</taxon>
        <taxon>Agaricomycetes</taxon>
        <taxon>Polyporales</taxon>
        <taxon>Polyporaceae</taxon>
        <taxon>Lentinus</taxon>
    </lineage>
</organism>
<feature type="compositionally biased region" description="Polar residues" evidence="2">
    <location>
        <begin position="621"/>
        <end position="633"/>
    </location>
</feature>
<reference evidence="3 4" key="1">
    <citation type="journal article" date="2018" name="Biotechnol. Biofuels">
        <title>Integrative visual omics of the white-rot fungus Polyporus brumalis exposes the biotechnological potential of its oxidative enzymes for delignifying raw plant biomass.</title>
        <authorList>
            <person name="Miyauchi S."/>
            <person name="Rancon A."/>
            <person name="Drula E."/>
            <person name="Hage H."/>
            <person name="Chaduli D."/>
            <person name="Favel A."/>
            <person name="Grisel S."/>
            <person name="Henrissat B."/>
            <person name="Herpoel-Gimbert I."/>
            <person name="Ruiz-Duenas F.J."/>
            <person name="Chevret D."/>
            <person name="Hainaut M."/>
            <person name="Lin J."/>
            <person name="Wang M."/>
            <person name="Pangilinan J."/>
            <person name="Lipzen A."/>
            <person name="Lesage-Meessen L."/>
            <person name="Navarro D."/>
            <person name="Riley R."/>
            <person name="Grigoriev I.V."/>
            <person name="Zhou S."/>
            <person name="Raouche S."/>
            <person name="Rosso M.N."/>
        </authorList>
    </citation>
    <scope>NUCLEOTIDE SEQUENCE [LARGE SCALE GENOMIC DNA]</scope>
    <source>
        <strain evidence="3 4">BRFM 1820</strain>
    </source>
</reference>
<keyword evidence="1" id="KW-0853">WD repeat</keyword>
<feature type="region of interest" description="Disordered" evidence="2">
    <location>
        <begin position="204"/>
        <end position="223"/>
    </location>
</feature>
<dbReference type="OrthoDB" id="429520at2759"/>
<dbReference type="SMART" id="SM00320">
    <property type="entry name" value="WD40"/>
    <property type="match status" value="2"/>
</dbReference>
<feature type="compositionally biased region" description="Low complexity" evidence="2">
    <location>
        <begin position="645"/>
        <end position="655"/>
    </location>
</feature>
<dbReference type="PROSITE" id="PS50082">
    <property type="entry name" value="WD_REPEATS_2"/>
    <property type="match status" value="1"/>
</dbReference>
<feature type="compositionally biased region" description="Polar residues" evidence="2">
    <location>
        <begin position="658"/>
        <end position="680"/>
    </location>
</feature>
<dbReference type="EMBL" id="KZ857408">
    <property type="protein sequence ID" value="RDX49039.1"/>
    <property type="molecule type" value="Genomic_DNA"/>
</dbReference>
<dbReference type="SUPFAM" id="SSF50978">
    <property type="entry name" value="WD40 repeat-like"/>
    <property type="match status" value="1"/>
</dbReference>
<evidence type="ECO:0000313" key="3">
    <source>
        <dbReference type="EMBL" id="RDX49039.1"/>
    </source>
</evidence>
<feature type="compositionally biased region" description="Low complexity" evidence="2">
    <location>
        <begin position="690"/>
        <end position="700"/>
    </location>
</feature>
<sequence length="740" mass="78208">MHLMPHTTLLAASLQYGVVSRSYPLSGKVLRGFLDASGTLNGLGIGNPNAEFSPHVSSIALASEGGTAKVLWGFRNGEVAVTTALRAMDHNRTSAARLVRCRPEDCHEGPIECVAWVTGGEGCVLFISGGADGRVKLWEAKASLNCLWTSNNAASLLPDPCVKVVMDVRRGAICAGLRSGSILVWTGFSGLSAEALDSATLEPHELRVPPPANPPSLTGTPAHERSTQELTEMHIVPQGDHLSLLAAYHPSPVFHRLSWNAASNAFDRTLFGEEDAAPIRSILPVWATRQGEGDFVIAGDQLGNVSIFSWHAQPSPRPTPSLSSVVGTATVPAARRFVAHEGAVTALAWNSAVLVSGSERGTVKAWDALTFAPLRTFASPSSRPLAGGEWDPVNQILLERDAVIVSVGNKVLAWKAGPVGKNVGHGKGKVRATGGRSSHGVAKWQQQIEMYRDIAESQRELAEEQKHTRRKFGQEKDQLSTLAHLGLSEVEAVEYVLMLSRDEEQARRESAAERSRHDFGEEGVFLADFDDVPTPMATPSNPFGSAPSSVVTSRTSSFSAHSSPSPPSGSYTNGMHVGQSFPRAAPSSSNHKVQVSPRAHPEPMEAGSSTSASPLPSRSANSSVGIVSTSTYDPEQFPAVSRTPSSASGSSVRDSAPGSPQSVRSAWSTPLRSLHSSGAPSPSRVGGTASPSQSPSRSVSGALGSARRAAPPVSYAEEDEDLRFAIELSLAEARSRGEDV</sequence>
<evidence type="ECO:0000313" key="4">
    <source>
        <dbReference type="Proteomes" id="UP000256964"/>
    </source>
</evidence>
<dbReference type="PANTHER" id="PTHR19855:SF11">
    <property type="entry name" value="RIBOSOME BIOGENESIS PROTEIN WDR12"/>
    <property type="match status" value="1"/>
</dbReference>
<name>A0A371D930_9APHY</name>
<dbReference type="Gene3D" id="2.130.10.10">
    <property type="entry name" value="YVTN repeat-like/Quinoprotein amine dehydrogenase"/>
    <property type="match status" value="2"/>
</dbReference>
<evidence type="ECO:0000256" key="1">
    <source>
        <dbReference type="PROSITE-ProRule" id="PRU00221"/>
    </source>
</evidence>